<gene>
    <name evidence="1" type="ORF">H9628_06285</name>
</gene>
<dbReference type="RefSeq" id="WP_251833270.1">
    <property type="nucleotide sequence ID" value="NZ_JACSPS010000002.1"/>
</dbReference>
<evidence type="ECO:0000313" key="1">
    <source>
        <dbReference type="EMBL" id="MBD8018073.1"/>
    </source>
</evidence>
<organism evidence="1 2">
    <name type="scientific">Kaistella pullorum</name>
    <dbReference type="NCBI Taxonomy" id="2763074"/>
    <lineage>
        <taxon>Bacteria</taxon>
        <taxon>Pseudomonadati</taxon>
        <taxon>Bacteroidota</taxon>
        <taxon>Flavobacteriia</taxon>
        <taxon>Flavobacteriales</taxon>
        <taxon>Weeksellaceae</taxon>
        <taxon>Chryseobacterium group</taxon>
        <taxon>Kaistella</taxon>
    </lineage>
</organism>
<dbReference type="EMBL" id="JACSPS010000002">
    <property type="protein sequence ID" value="MBD8018073.1"/>
    <property type="molecule type" value="Genomic_DNA"/>
</dbReference>
<dbReference type="SUPFAM" id="SSF56059">
    <property type="entry name" value="Glutathione synthetase ATP-binding domain-like"/>
    <property type="match status" value="1"/>
</dbReference>
<keyword evidence="2" id="KW-1185">Reference proteome</keyword>
<proteinExistence type="predicted"/>
<dbReference type="Proteomes" id="UP000626242">
    <property type="component" value="Unassembled WGS sequence"/>
</dbReference>
<reference evidence="1 2" key="1">
    <citation type="submission" date="2020-08" db="EMBL/GenBank/DDBJ databases">
        <title>A Genomic Blueprint of the Chicken Gut Microbiome.</title>
        <authorList>
            <person name="Gilroy R."/>
            <person name="Ravi A."/>
            <person name="Getino M."/>
            <person name="Pursley I."/>
            <person name="Horton D.L."/>
            <person name="Alikhan N.-F."/>
            <person name="Baker D."/>
            <person name="Gharbi K."/>
            <person name="Hall N."/>
            <person name="Watson M."/>
            <person name="Adriaenssens E.M."/>
            <person name="Foster-Nyarko E."/>
            <person name="Jarju S."/>
            <person name="Secka A."/>
            <person name="Antonio M."/>
            <person name="Oren A."/>
            <person name="Chaudhuri R."/>
            <person name="La Ragione R.M."/>
            <person name="Hildebrand F."/>
            <person name="Pallen M.J."/>
        </authorList>
    </citation>
    <scope>NUCLEOTIDE SEQUENCE [LARGE SCALE GENOMIC DNA]</scope>
    <source>
        <strain evidence="1 2">Sa1CVA4</strain>
    </source>
</reference>
<name>A0ABR8WMH0_9FLAO</name>
<sequence>MAALFIFTIGMQLRPILHKIAHWETWDWRIKYVPIVPIWVWNCFRARSWWFFTPSNPKLEFGGFEGMTKMSIYEHLPPATYPKTVGVKANIPFSELEQTVSETFQYPFAVKPDVGRMGFMFRIISSAAQLRLYHEAMLVNYVVQEFVTYPLEVSVFYYRFPNEAKGTITGFVRKEFLDVVGDGTSTLDELMTACPKLRFRLPEMRAKHADRLHFVLHNGERICMSNALNLSRGCSLKSLDEEIDARLVSVFDEISSYSDTLYYGRYDIKCASIEDLKAGRNFLILEYNGSGAEPHHVYGNGNTLFEACRILARHWNILYQISKEHRKRGVRYYRFNQGWKTMRNCRKYFHELKKIDANFPEF</sequence>
<protein>
    <recommendedName>
        <fullName evidence="3">D-alanine--D-alanine ligase</fullName>
    </recommendedName>
</protein>
<comment type="caution">
    <text evidence="1">The sequence shown here is derived from an EMBL/GenBank/DDBJ whole genome shotgun (WGS) entry which is preliminary data.</text>
</comment>
<evidence type="ECO:0000313" key="2">
    <source>
        <dbReference type="Proteomes" id="UP000626242"/>
    </source>
</evidence>
<evidence type="ECO:0008006" key="3">
    <source>
        <dbReference type="Google" id="ProtNLM"/>
    </source>
</evidence>
<accession>A0ABR8WMH0</accession>